<organism evidence="1">
    <name type="scientific">Notodromas monacha</name>
    <dbReference type="NCBI Taxonomy" id="399045"/>
    <lineage>
        <taxon>Eukaryota</taxon>
        <taxon>Metazoa</taxon>
        <taxon>Ecdysozoa</taxon>
        <taxon>Arthropoda</taxon>
        <taxon>Crustacea</taxon>
        <taxon>Oligostraca</taxon>
        <taxon>Ostracoda</taxon>
        <taxon>Podocopa</taxon>
        <taxon>Podocopida</taxon>
        <taxon>Cypridocopina</taxon>
        <taxon>Cypridoidea</taxon>
        <taxon>Cyprididae</taxon>
        <taxon>Notodromas</taxon>
    </lineage>
</organism>
<dbReference type="EMBL" id="OA885677">
    <property type="protein sequence ID" value="CAD7282245.1"/>
    <property type="molecule type" value="Genomic_DNA"/>
</dbReference>
<name>A0A7R9GIF6_9CRUS</name>
<protein>
    <submittedName>
        <fullName evidence="1">Uncharacterized protein</fullName>
    </submittedName>
</protein>
<keyword evidence="2" id="KW-1185">Reference proteome</keyword>
<dbReference type="EMBL" id="CAJPEX010003640">
    <property type="protein sequence ID" value="CAG0922397.1"/>
    <property type="molecule type" value="Genomic_DNA"/>
</dbReference>
<gene>
    <name evidence="1" type="ORF">NMOB1V02_LOCUS9874</name>
</gene>
<dbReference type="Proteomes" id="UP000678499">
    <property type="component" value="Unassembled WGS sequence"/>
</dbReference>
<sequence length="175" mass="18856">MVPRVMKAAVVPLIGVCLIVLPVLVFTFPAESSNAEVLVVANNATEEAKQSFERHLGMLAAHTRQAGSPGGVSGPTLMQTLVNIAAPKFFDELFRRMIPAFFDAATTAVKGAMSMGKNLTDTLGNFDEKYIVAHLDLMDGIGDEELEQQDLLEDDVSFRDAVFRALDAAAVEQSV</sequence>
<dbReference type="AlphaFoldDB" id="A0A7R9GIF6"/>
<accession>A0A7R9GIF6</accession>
<evidence type="ECO:0000313" key="2">
    <source>
        <dbReference type="Proteomes" id="UP000678499"/>
    </source>
</evidence>
<evidence type="ECO:0000313" key="1">
    <source>
        <dbReference type="EMBL" id="CAD7282245.1"/>
    </source>
</evidence>
<proteinExistence type="predicted"/>
<reference evidence="1" key="1">
    <citation type="submission" date="2020-11" db="EMBL/GenBank/DDBJ databases">
        <authorList>
            <person name="Tran Van P."/>
        </authorList>
    </citation>
    <scope>NUCLEOTIDE SEQUENCE</scope>
</reference>